<name>A0A8S5S1T8_9CAUD</name>
<proteinExistence type="predicted"/>
<accession>A0A8S5S1T8</accession>
<protein>
    <submittedName>
        <fullName evidence="1">Uncharacterized protein</fullName>
    </submittedName>
</protein>
<evidence type="ECO:0000313" key="1">
    <source>
        <dbReference type="EMBL" id="DAF44897.1"/>
    </source>
</evidence>
<reference evidence="1" key="1">
    <citation type="journal article" date="2021" name="Proc. Natl. Acad. Sci. U.S.A.">
        <title>A Catalog of Tens of Thousands of Viruses from Human Metagenomes Reveals Hidden Associations with Chronic Diseases.</title>
        <authorList>
            <person name="Tisza M.J."/>
            <person name="Buck C.B."/>
        </authorList>
    </citation>
    <scope>NUCLEOTIDE SEQUENCE</scope>
    <source>
        <strain evidence="1">CtCIv11</strain>
    </source>
</reference>
<dbReference type="EMBL" id="BK032513">
    <property type="protein sequence ID" value="DAF44897.1"/>
    <property type="molecule type" value="Genomic_DNA"/>
</dbReference>
<organism evidence="1">
    <name type="scientific">Siphoviridae sp. ctCIv11</name>
    <dbReference type="NCBI Taxonomy" id="2827806"/>
    <lineage>
        <taxon>Viruses</taxon>
        <taxon>Duplodnaviria</taxon>
        <taxon>Heunggongvirae</taxon>
        <taxon>Uroviricota</taxon>
        <taxon>Caudoviricetes</taxon>
    </lineage>
</organism>
<sequence>MLSLVELVCPKITHSPISVKLWFNSNSFINPSEHLFDFHYFPYIKRE</sequence>